<dbReference type="FunFam" id="1.25.40.10:FF:000381">
    <property type="entry name" value="Pentatricopeptide repeat-containing protein"/>
    <property type="match status" value="1"/>
</dbReference>
<evidence type="ECO:0000313" key="4">
    <source>
        <dbReference type="Proteomes" id="UP000886520"/>
    </source>
</evidence>
<reference evidence="3" key="1">
    <citation type="submission" date="2021-01" db="EMBL/GenBank/DDBJ databases">
        <title>Adiantum capillus-veneris genome.</title>
        <authorList>
            <person name="Fang Y."/>
            <person name="Liao Q."/>
        </authorList>
    </citation>
    <scope>NUCLEOTIDE SEQUENCE</scope>
    <source>
        <strain evidence="3">H3</strain>
        <tissue evidence="3">Leaf</tissue>
    </source>
</reference>
<dbReference type="FunFam" id="1.25.40.10:FF:000158">
    <property type="entry name" value="pentatricopeptide repeat-containing protein At2g33680"/>
    <property type="match status" value="1"/>
</dbReference>
<dbReference type="NCBIfam" id="TIGR00756">
    <property type="entry name" value="PPR"/>
    <property type="match status" value="3"/>
</dbReference>
<dbReference type="InterPro" id="IPR002885">
    <property type="entry name" value="PPR_rpt"/>
</dbReference>
<dbReference type="Pfam" id="PF13041">
    <property type="entry name" value="PPR_2"/>
    <property type="match status" value="3"/>
</dbReference>
<keyword evidence="1" id="KW-0677">Repeat</keyword>
<sequence length="469" mass="51648">MFDNMSQKNVYSWNAMMTTYTQLGQSTDALLLYQEMLMCGVVPSKVTFVILLDACTSIVSSDMTKVLQFCVIDGGFDSDVVVETALINLYGKCGDLDEALHMFDKLPRKGVVTWNTMIEVSASHSGGEETFHLFRNMLEAGVIPNGCTFGSILSACANEENIDEGKIVHFIIVSVGIPHDIVLETALITMYGKCGSFQDAQVVFNSMCMCDAAAWTTMMAACIQHRQGRKALSLIKEMPPGTSLDSYTFINIFEICATEAALEEGRMMHALCLDSELTLDVSVGTAVVSMYSKFGKLEDAQGSFQSIFRPDVVAWNAMIAAYAQHGQYGPVANLFRHMLRQGVVPNEVSLKCILTALSHVGIVVDALLYFITMKSCFDISHAVDHYNILLDLFGRAGWLDEGERLILDMPFQPSATSWMTLLTVCKMHVNVVGAERAARQAYEIKPNFGAPYLVLANVYTVSNWVSNSD</sequence>
<accession>A0A9D4VBC7</accession>
<dbReference type="InterPro" id="IPR011990">
    <property type="entry name" value="TPR-like_helical_dom_sf"/>
</dbReference>
<feature type="repeat" description="PPR" evidence="2">
    <location>
        <begin position="79"/>
        <end position="113"/>
    </location>
</feature>
<dbReference type="PANTHER" id="PTHR47928:SF190">
    <property type="entry name" value="PENTACOTRIPEPTIDE-REPEAT REGION OF PRORP DOMAIN-CONTAINING PROTEIN"/>
    <property type="match status" value="1"/>
</dbReference>
<dbReference type="PROSITE" id="PS51375">
    <property type="entry name" value="PPR"/>
    <property type="match status" value="3"/>
</dbReference>
<protein>
    <recommendedName>
        <fullName evidence="5">Pentatricopeptide repeat-containing protein</fullName>
    </recommendedName>
</protein>
<dbReference type="GO" id="GO:0009451">
    <property type="term" value="P:RNA modification"/>
    <property type="evidence" value="ECO:0007669"/>
    <property type="project" value="UniProtKB-ARBA"/>
</dbReference>
<comment type="caution">
    <text evidence="3">The sequence shown here is derived from an EMBL/GenBank/DDBJ whole genome shotgun (WGS) entry which is preliminary data.</text>
</comment>
<proteinExistence type="predicted"/>
<dbReference type="AlphaFoldDB" id="A0A9D4VBC7"/>
<evidence type="ECO:0000256" key="1">
    <source>
        <dbReference type="ARBA" id="ARBA00022737"/>
    </source>
</evidence>
<name>A0A9D4VBC7_ADICA</name>
<organism evidence="3 4">
    <name type="scientific">Adiantum capillus-veneris</name>
    <name type="common">Maidenhair fern</name>
    <dbReference type="NCBI Taxonomy" id="13818"/>
    <lineage>
        <taxon>Eukaryota</taxon>
        <taxon>Viridiplantae</taxon>
        <taxon>Streptophyta</taxon>
        <taxon>Embryophyta</taxon>
        <taxon>Tracheophyta</taxon>
        <taxon>Polypodiopsida</taxon>
        <taxon>Polypodiidae</taxon>
        <taxon>Polypodiales</taxon>
        <taxon>Pteridineae</taxon>
        <taxon>Pteridaceae</taxon>
        <taxon>Vittarioideae</taxon>
        <taxon>Adiantum</taxon>
    </lineage>
</organism>
<evidence type="ECO:0008006" key="5">
    <source>
        <dbReference type="Google" id="ProtNLM"/>
    </source>
</evidence>
<dbReference type="Pfam" id="PF01535">
    <property type="entry name" value="PPR"/>
    <property type="match status" value="3"/>
</dbReference>
<keyword evidence="4" id="KW-1185">Reference proteome</keyword>
<dbReference type="OrthoDB" id="1859199at2759"/>
<dbReference type="Gene3D" id="1.25.40.10">
    <property type="entry name" value="Tetratricopeptide repeat domain"/>
    <property type="match status" value="5"/>
</dbReference>
<dbReference type="InterPro" id="IPR050421">
    <property type="entry name" value="PPR"/>
</dbReference>
<evidence type="ECO:0000313" key="3">
    <source>
        <dbReference type="EMBL" id="KAI5083370.1"/>
    </source>
</evidence>
<feature type="repeat" description="PPR" evidence="2">
    <location>
        <begin position="311"/>
        <end position="345"/>
    </location>
</feature>
<dbReference type="EMBL" id="JABFUD020000002">
    <property type="protein sequence ID" value="KAI5083370.1"/>
    <property type="molecule type" value="Genomic_DNA"/>
</dbReference>
<feature type="repeat" description="PPR" evidence="2">
    <location>
        <begin position="9"/>
        <end position="43"/>
    </location>
</feature>
<evidence type="ECO:0000256" key="2">
    <source>
        <dbReference type="PROSITE-ProRule" id="PRU00708"/>
    </source>
</evidence>
<dbReference type="GO" id="GO:0048731">
    <property type="term" value="P:system development"/>
    <property type="evidence" value="ECO:0007669"/>
    <property type="project" value="UniProtKB-ARBA"/>
</dbReference>
<gene>
    <name evidence="3" type="ORF">GOP47_0003113</name>
</gene>
<dbReference type="Proteomes" id="UP000886520">
    <property type="component" value="Chromosome 3"/>
</dbReference>
<dbReference type="PANTHER" id="PTHR47928">
    <property type="entry name" value="REPEAT-CONTAINING PROTEIN, PUTATIVE-RELATED"/>
    <property type="match status" value="1"/>
</dbReference>